<dbReference type="GeneID" id="136807140"/>
<dbReference type="EnsemblMetazoa" id="CLYHEMT001261.1">
    <property type="protein sequence ID" value="CLYHEMP001261.1"/>
    <property type="gene ID" value="CLYHEMG001261"/>
</dbReference>
<dbReference type="InterPro" id="IPR007863">
    <property type="entry name" value="Peptidase_M16_C"/>
</dbReference>
<feature type="region of interest" description="Disordered" evidence="1">
    <location>
        <begin position="457"/>
        <end position="477"/>
    </location>
</feature>
<evidence type="ECO:0000313" key="5">
    <source>
        <dbReference type="Proteomes" id="UP000594262"/>
    </source>
</evidence>
<protein>
    <recommendedName>
        <fullName evidence="6">Presequence protease, mitochondrial</fullName>
    </recommendedName>
</protein>
<evidence type="ECO:0000256" key="1">
    <source>
        <dbReference type="SAM" id="MobiDB-lite"/>
    </source>
</evidence>
<dbReference type="EnsemblMetazoa" id="CLYHEMT001261.2">
    <property type="protein sequence ID" value="CLYHEMP001261.2"/>
    <property type="gene ID" value="CLYHEMG001261"/>
</dbReference>
<organism evidence="4 5">
    <name type="scientific">Clytia hemisphaerica</name>
    <dbReference type="NCBI Taxonomy" id="252671"/>
    <lineage>
        <taxon>Eukaryota</taxon>
        <taxon>Metazoa</taxon>
        <taxon>Cnidaria</taxon>
        <taxon>Hydrozoa</taxon>
        <taxon>Hydroidolina</taxon>
        <taxon>Leptothecata</taxon>
        <taxon>Obeliida</taxon>
        <taxon>Clytiidae</taxon>
        <taxon>Clytia</taxon>
    </lineage>
</organism>
<sequence>MEGFELISSAIVSDIIPIKKYRSKATGITVCIANVEGPLVNGYFCLATEAHDDDGLPHTLEHIVFMGSEKYPYKGLLDLYANRCLAQGTNAWTDVDHTCYTMTTAGSEGFLNLIPIYLDHLLYPTIKEAHYTTEVHHINGEGEDAGIVYCEMQARENSGSSLTHRAFVTEMYPGHCGYKSETGGIMKNLRETCSHKKVKDYHTDFYRADNLCLIITGNVKPEEVFEAIKPFEEKIKSKKTLPPLTRPWMSEVPPLTEKLVEKRVLFPTEDESVGTVTLGWRGPSVNEYYEIQGIKMLFNYLTDTPVAPLQRDLVEIEEPLCSDIDFSFFENKETAISLAADNVPKENLDDIKTNVLEILGNIASGKEEFDMERMKAQIHRSVLEEMNAVEDSPHDTLAFLSIGDFLYSTKSDTMQEYVDKIKHLQKLKEEPVSYWTDLMKKYLMDQKMVVIIGDPSEEKMEKSGEEEKARVKRQREELGEEGLAKKKKIADDAIAENSVEHPTELITQLKVPSTDSVTFHNVNSYRNYSPAQPANFEAAKKFPLDGFPAAFNVCHVQSLFTQIYIVIDSAKLSNEQRMLLPLYTELLYESPILRNGKVIPYEEVVKELAADTLYTDAGIGIGGGRFSPGSFSSTVVLSFKVENDKYEKGVRWARDVLYNLQFSTDRIKTCANKIVKDVPNHKRNGRRVVKSLLDDITYNKESNVYAGNMVRQHDFLSKLIKDLDQNSSQILSNMESLRTSLLRPENFRYYVIANLNSLPENPHQYWLDLHFKESKSILDLLAKVPHDLHYLSNERKLKAIGVGSVESAFMYQVSPAVDSYQHPDYPAILVFIEYLCALEGPLWRQIRGCGYSYHYRMSMSPDTSQLTFVLARSTHIFAAYKTAKEIVDGFVSGKTPFDESQVDSARSGIIYQLIAKEQTISSASLMSMISEFKEIDSNFRRDLLKKISNVTIDDLKMVGKKYFVQLFDPSVFTATLCCHPTKIDEILKSFGELGINYEKLKTLEEAFLK</sequence>
<feature type="domain" description="Peptidase M16 N-terminal" evidence="2">
    <location>
        <begin position="49"/>
        <end position="136"/>
    </location>
</feature>
<evidence type="ECO:0000259" key="2">
    <source>
        <dbReference type="Pfam" id="PF00675"/>
    </source>
</evidence>
<dbReference type="PANTHER" id="PTHR43016:SF16">
    <property type="entry name" value="METALLOPROTEASE, PUTATIVE (AFU_ORTHOLOGUE AFUA_4G07610)-RELATED"/>
    <property type="match status" value="1"/>
</dbReference>
<dbReference type="Pfam" id="PF00675">
    <property type="entry name" value="Peptidase_M16"/>
    <property type="match status" value="1"/>
</dbReference>
<dbReference type="GO" id="GO:0046872">
    <property type="term" value="F:metal ion binding"/>
    <property type="evidence" value="ECO:0007669"/>
    <property type="project" value="InterPro"/>
</dbReference>
<keyword evidence="5" id="KW-1185">Reference proteome</keyword>
<dbReference type="FunFam" id="3.30.830.10:FF:000031">
    <property type="entry name" value="Putative zinc metalloprotease"/>
    <property type="match status" value="1"/>
</dbReference>
<dbReference type="SUPFAM" id="SSF63411">
    <property type="entry name" value="LuxS/MPP-like metallohydrolase"/>
    <property type="match status" value="4"/>
</dbReference>
<dbReference type="Proteomes" id="UP000594262">
    <property type="component" value="Unplaced"/>
</dbReference>
<evidence type="ECO:0000259" key="3">
    <source>
        <dbReference type="Pfam" id="PF05193"/>
    </source>
</evidence>
<proteinExistence type="predicted"/>
<dbReference type="OrthoDB" id="4953at2759"/>
<dbReference type="InterPro" id="IPR011765">
    <property type="entry name" value="Pept_M16_N"/>
</dbReference>
<feature type="domain" description="Peptidase M16 C-terminal" evidence="3">
    <location>
        <begin position="194"/>
        <end position="377"/>
    </location>
</feature>
<dbReference type="PANTHER" id="PTHR43016">
    <property type="entry name" value="PRESEQUENCE PROTEASE"/>
    <property type="match status" value="1"/>
</dbReference>
<name>A0A7M5UHR5_9CNID</name>
<dbReference type="Pfam" id="PF05193">
    <property type="entry name" value="Peptidase_M16_C"/>
    <property type="match status" value="1"/>
</dbReference>
<dbReference type="InterPro" id="IPR011249">
    <property type="entry name" value="Metalloenz_LuxS/M16"/>
</dbReference>
<accession>A0A7M5UHR5</accession>
<reference evidence="4" key="1">
    <citation type="submission" date="2021-01" db="UniProtKB">
        <authorList>
            <consortium name="EnsemblMetazoa"/>
        </authorList>
    </citation>
    <scope>IDENTIFICATION</scope>
</reference>
<dbReference type="RefSeq" id="XP_066919819.1">
    <property type="nucleotide sequence ID" value="XM_067063718.1"/>
</dbReference>
<dbReference type="Gene3D" id="3.30.830.10">
    <property type="entry name" value="Metalloenzyme, LuxS/M16 peptidase-like"/>
    <property type="match status" value="4"/>
</dbReference>
<dbReference type="FunFam" id="3.30.830.10:FF:000015">
    <property type="entry name" value="Putative zinc metalloprotease"/>
    <property type="match status" value="1"/>
</dbReference>
<evidence type="ECO:0008006" key="6">
    <source>
        <dbReference type="Google" id="ProtNLM"/>
    </source>
</evidence>
<evidence type="ECO:0000313" key="4">
    <source>
        <dbReference type="EnsemblMetazoa" id="CLYHEMP001261.1"/>
    </source>
</evidence>
<dbReference type="AlphaFoldDB" id="A0A7M5UHR5"/>